<accession>A0A258DB14</accession>
<name>A0A258DB14_CAUVI</name>
<comment type="caution">
    <text evidence="1">The sequence shown here is derived from an EMBL/GenBank/DDBJ whole genome shotgun (WGS) entry which is preliminary data.</text>
</comment>
<protein>
    <submittedName>
        <fullName evidence="1">Uncharacterized protein</fullName>
    </submittedName>
</protein>
<sequence>MGGSGLREKRGWRVRRTRVYEVFSYLWSPPMALDAETTAFLALDDVEMAAWAPRRAVERGVEPPAPALPGVIDNLVLLKSQTALFVAALGEAAGEAPETFQP</sequence>
<dbReference type="AlphaFoldDB" id="A0A258DB14"/>
<gene>
    <name evidence="1" type="ORF">B7Z12_04375</name>
</gene>
<dbReference type="EMBL" id="NCDQ01000044">
    <property type="protein sequence ID" value="OYX05135.1"/>
    <property type="molecule type" value="Genomic_DNA"/>
</dbReference>
<organism evidence="1 2">
    <name type="scientific">Caulobacter vibrioides</name>
    <name type="common">Caulobacter crescentus</name>
    <dbReference type="NCBI Taxonomy" id="155892"/>
    <lineage>
        <taxon>Bacteria</taxon>
        <taxon>Pseudomonadati</taxon>
        <taxon>Pseudomonadota</taxon>
        <taxon>Alphaproteobacteria</taxon>
        <taxon>Caulobacterales</taxon>
        <taxon>Caulobacteraceae</taxon>
        <taxon>Caulobacter</taxon>
    </lineage>
</organism>
<evidence type="ECO:0000313" key="1">
    <source>
        <dbReference type="EMBL" id="OYX05135.1"/>
    </source>
</evidence>
<dbReference type="Proteomes" id="UP000215616">
    <property type="component" value="Unassembled WGS sequence"/>
</dbReference>
<proteinExistence type="predicted"/>
<evidence type="ECO:0000313" key="2">
    <source>
        <dbReference type="Proteomes" id="UP000215616"/>
    </source>
</evidence>
<reference evidence="1 2" key="1">
    <citation type="submission" date="2017-03" db="EMBL/GenBank/DDBJ databases">
        <title>Lifting the veil on microbial sulfur biogeochemistry in mining wastewaters.</title>
        <authorList>
            <person name="Kantor R.S."/>
            <person name="Colenbrander Nelson T."/>
            <person name="Marshall S."/>
            <person name="Bennett D."/>
            <person name="Apte S."/>
            <person name="Camacho D."/>
            <person name="Thomas B.C."/>
            <person name="Warren L.A."/>
            <person name="Banfield J.F."/>
        </authorList>
    </citation>
    <scope>NUCLEOTIDE SEQUENCE [LARGE SCALE GENOMIC DNA]</scope>
    <source>
        <strain evidence="1">32-67-7</strain>
    </source>
</reference>